<dbReference type="Proteomes" id="UP001596137">
    <property type="component" value="Unassembled WGS sequence"/>
</dbReference>
<keyword evidence="2" id="KW-1003">Cell membrane</keyword>
<evidence type="ECO:0000256" key="4">
    <source>
        <dbReference type="ARBA" id="ARBA00022989"/>
    </source>
</evidence>
<dbReference type="InterPro" id="IPR032694">
    <property type="entry name" value="CopC/D"/>
</dbReference>
<evidence type="ECO:0000259" key="8">
    <source>
        <dbReference type="Pfam" id="PF05425"/>
    </source>
</evidence>
<comment type="caution">
    <text evidence="9">The sequence shown here is derived from an EMBL/GenBank/DDBJ whole genome shotgun (WGS) entry which is preliminary data.</text>
</comment>
<dbReference type="PANTHER" id="PTHR34820">
    <property type="entry name" value="INNER MEMBRANE PROTEIN YEBZ"/>
    <property type="match status" value="1"/>
</dbReference>
<keyword evidence="4 7" id="KW-1133">Transmembrane helix</keyword>
<feature type="transmembrane region" description="Helical" evidence="7">
    <location>
        <begin position="261"/>
        <end position="281"/>
    </location>
</feature>
<feature type="region of interest" description="Disordered" evidence="6">
    <location>
        <begin position="601"/>
        <end position="623"/>
    </location>
</feature>
<keyword evidence="5 7" id="KW-0472">Membrane</keyword>
<evidence type="ECO:0000256" key="1">
    <source>
        <dbReference type="ARBA" id="ARBA00004651"/>
    </source>
</evidence>
<dbReference type="PANTHER" id="PTHR34820:SF4">
    <property type="entry name" value="INNER MEMBRANE PROTEIN YEBZ"/>
    <property type="match status" value="1"/>
</dbReference>
<dbReference type="InterPro" id="IPR008457">
    <property type="entry name" value="Cu-R_CopD_dom"/>
</dbReference>
<feature type="transmembrane region" description="Helical" evidence="7">
    <location>
        <begin position="496"/>
        <end position="516"/>
    </location>
</feature>
<comment type="subcellular location">
    <subcellularLocation>
        <location evidence="1">Cell membrane</location>
        <topology evidence="1">Multi-pass membrane protein</topology>
    </subcellularLocation>
</comment>
<reference evidence="10" key="1">
    <citation type="journal article" date="2019" name="Int. J. Syst. Evol. Microbiol.">
        <title>The Global Catalogue of Microorganisms (GCM) 10K type strain sequencing project: providing services to taxonomists for standard genome sequencing and annotation.</title>
        <authorList>
            <consortium name="The Broad Institute Genomics Platform"/>
            <consortium name="The Broad Institute Genome Sequencing Center for Infectious Disease"/>
            <person name="Wu L."/>
            <person name="Ma J."/>
        </authorList>
    </citation>
    <scope>NUCLEOTIDE SEQUENCE [LARGE SCALE GENOMIC DNA]</scope>
    <source>
        <strain evidence="10">JCM 30346</strain>
    </source>
</reference>
<dbReference type="EMBL" id="JBHSRF010000057">
    <property type="protein sequence ID" value="MFC6085217.1"/>
    <property type="molecule type" value="Genomic_DNA"/>
</dbReference>
<sequence length="623" mass="63668">MTIPPQRRPAVYALMIAGAGLVLLLALWFGGGWPGTEIPGLPTPGTLTTLGLPVLRVVHDICAAVTIGVLLAAVAFGGEPGERRRVTRAAAPWALGWAATAVLTLLLTLSDLLGLPVGEALDSGFLPTFGLDVPQGQAFLIVAVAALLVAGASLLPVGQAGRAVLLVVAVLAVLPPAYVGHSASAADHNIAVSSLMLHIAAMALWVGGLFALVARRGGGDLGTAAHRFSALALCCFVAVGFSGLLNAWVRLGSISSFWDSRYGLLVLGKLAALAVLGWFGYRHRTRTLAALGTAARPFLRLATGEIAVMAGTLALAVALSRTPPPRTDEVHGQHELLGYVLPPLAPGRLLAEVRPDPIAILAVLGVAAAYLLGVRRLARQGEAWPPARTVAALAGLLVVLYGAAGGLAAYGPAVFSVHAAQYALLGTVGPALFVLGAPLAPLRAAAPLFGRLLSGPGAARAAHPLVATAVYAVPYLVLYVTGVFEAAQSSLAVRLAAQLVVVLTAAWFFLVAFGVDPLPARNGSEVRTLMVTGALATQAWVALVLFTGPIQGQEWYAALALPWAPDRFADQGTGVLTGPALAAAAILVLYGLLSLGRRRAGPGLPDPDPDTAAQPATQDSGAA</sequence>
<accession>A0ABW1NR55</accession>
<evidence type="ECO:0000256" key="5">
    <source>
        <dbReference type="ARBA" id="ARBA00023136"/>
    </source>
</evidence>
<name>A0ABW1NR55_9ACTN</name>
<feature type="transmembrane region" description="Helical" evidence="7">
    <location>
        <begin position="12"/>
        <end position="33"/>
    </location>
</feature>
<dbReference type="InterPro" id="IPR019108">
    <property type="entry name" value="Caa3_assmbl_CtaG-rel"/>
</dbReference>
<evidence type="ECO:0000313" key="9">
    <source>
        <dbReference type="EMBL" id="MFC6085217.1"/>
    </source>
</evidence>
<feature type="transmembrane region" description="Helical" evidence="7">
    <location>
        <begin position="164"/>
        <end position="183"/>
    </location>
</feature>
<organism evidence="9 10">
    <name type="scientific">Sphaerisporangium aureirubrum</name>
    <dbReference type="NCBI Taxonomy" id="1544736"/>
    <lineage>
        <taxon>Bacteria</taxon>
        <taxon>Bacillati</taxon>
        <taxon>Actinomycetota</taxon>
        <taxon>Actinomycetes</taxon>
        <taxon>Streptosporangiales</taxon>
        <taxon>Streptosporangiaceae</taxon>
        <taxon>Sphaerisporangium</taxon>
    </lineage>
</organism>
<feature type="transmembrane region" description="Helical" evidence="7">
    <location>
        <begin position="358"/>
        <end position="378"/>
    </location>
</feature>
<feature type="domain" description="Copper resistance protein D" evidence="8">
    <location>
        <begin position="224"/>
        <end position="319"/>
    </location>
</feature>
<feature type="transmembrane region" description="Helical" evidence="7">
    <location>
        <begin position="528"/>
        <end position="552"/>
    </location>
</feature>
<evidence type="ECO:0000256" key="6">
    <source>
        <dbReference type="SAM" id="MobiDB-lite"/>
    </source>
</evidence>
<feature type="transmembrane region" description="Helical" evidence="7">
    <location>
        <begin position="461"/>
        <end position="484"/>
    </location>
</feature>
<keyword evidence="3 7" id="KW-0812">Transmembrane</keyword>
<feature type="transmembrane region" description="Helical" evidence="7">
    <location>
        <begin position="301"/>
        <end position="319"/>
    </location>
</feature>
<protein>
    <submittedName>
        <fullName evidence="9">Cytochrome c oxidase assembly protein</fullName>
    </submittedName>
</protein>
<feature type="transmembrane region" description="Helical" evidence="7">
    <location>
        <begin position="195"/>
        <end position="214"/>
    </location>
</feature>
<evidence type="ECO:0000313" key="10">
    <source>
        <dbReference type="Proteomes" id="UP001596137"/>
    </source>
</evidence>
<feature type="transmembrane region" description="Helical" evidence="7">
    <location>
        <begin position="137"/>
        <end position="157"/>
    </location>
</feature>
<feature type="transmembrane region" description="Helical" evidence="7">
    <location>
        <begin position="226"/>
        <end position="249"/>
    </location>
</feature>
<feature type="compositionally biased region" description="Low complexity" evidence="6">
    <location>
        <begin position="610"/>
        <end position="623"/>
    </location>
</feature>
<keyword evidence="10" id="KW-1185">Reference proteome</keyword>
<feature type="transmembrane region" description="Helical" evidence="7">
    <location>
        <begin position="90"/>
        <end position="117"/>
    </location>
</feature>
<feature type="transmembrane region" description="Helical" evidence="7">
    <location>
        <begin position="419"/>
        <end position="440"/>
    </location>
</feature>
<feature type="transmembrane region" description="Helical" evidence="7">
    <location>
        <begin position="572"/>
        <end position="593"/>
    </location>
</feature>
<dbReference type="Pfam" id="PF09678">
    <property type="entry name" value="Caa3_CtaG"/>
    <property type="match status" value="1"/>
</dbReference>
<evidence type="ECO:0000256" key="7">
    <source>
        <dbReference type="SAM" id="Phobius"/>
    </source>
</evidence>
<feature type="transmembrane region" description="Helical" evidence="7">
    <location>
        <begin position="53"/>
        <end position="78"/>
    </location>
</feature>
<evidence type="ECO:0000256" key="2">
    <source>
        <dbReference type="ARBA" id="ARBA00022475"/>
    </source>
</evidence>
<gene>
    <name evidence="9" type="ORF">ACFP1K_28910</name>
</gene>
<feature type="transmembrane region" description="Helical" evidence="7">
    <location>
        <begin position="390"/>
        <end position="413"/>
    </location>
</feature>
<proteinExistence type="predicted"/>
<dbReference type="Pfam" id="PF05425">
    <property type="entry name" value="CopD"/>
    <property type="match status" value="1"/>
</dbReference>
<evidence type="ECO:0000256" key="3">
    <source>
        <dbReference type="ARBA" id="ARBA00022692"/>
    </source>
</evidence>
<dbReference type="RefSeq" id="WP_380759120.1">
    <property type="nucleotide sequence ID" value="NZ_JBHSRF010000057.1"/>
</dbReference>